<comment type="caution">
    <text evidence="7">The sequence shown here is derived from an EMBL/GenBank/DDBJ whole genome shotgun (WGS) entry which is preliminary data.</text>
</comment>
<feature type="region of interest" description="Disordered" evidence="5">
    <location>
        <begin position="522"/>
        <end position="584"/>
    </location>
</feature>
<keyword evidence="8" id="KW-1185">Reference proteome</keyword>
<protein>
    <submittedName>
        <fullName evidence="7">SSRP1 protein</fullName>
    </submittedName>
</protein>
<dbReference type="Pfam" id="PF00505">
    <property type="entry name" value="HMG_box"/>
    <property type="match status" value="4"/>
</dbReference>
<sequence>MASEQPKKPTGGAYGSWLAEHRAELQKEVGPGKPACEVAKLAGVRFKALSEDTKAIYQKKFEEAKAKYDADMAAFLEAGGEKKSIKRKAEKSAKRKKDPAAPKKPAGGAFGCFLAKNRATFTEECKGQPVTAITKMASDRWKKLSEEEKKVYQEDYEAKRAEYEEAMKSYVPLPSTDNDAEKPVARSLLQYAKKARLSPEQKEAAKQSKDAEKAQAKEKKAADKQAKADAKASKAKAAPKKAGGKGLSMKAAPEAPSVELPPTVAAKAEKAGLKDQLMKLAVRPDMVNSFSAGARPLSPCLALLALSLTSSSAAMACEQPKKPTGGAYGSWLAEHRAELQKEVGPGKPACEVAKLAGVRFKALSEDTKAIYQKKFEEAKAKYDADMAAFLEAGGEKKSIKRKAEKSAKRKKDPAAPKKPAGGAFGCFLAKNRATFTEECKGQPVTAITKLASDRWKKLSEEDKKVYQEDYEAKKAEYEEAMKSYVPLPSTDNDAEKPAAGWLLQYALFGDCPVLAKKARMSPEQKEAAKQSKDAEKAQAKDKKAADKQAKADAKASKAKAAPKKAGGKGLSMKAAPEAPSVELPPTVAAKAEKAGLKDQLMKLAVRPDMVNSGKSHGAMLKALEESGGLIHPAKRALLGA</sequence>
<dbReference type="Gene3D" id="1.10.30.10">
    <property type="entry name" value="High mobility group box domain"/>
    <property type="match status" value="4"/>
</dbReference>
<dbReference type="AlphaFoldDB" id="A0A812P8Z7"/>
<feature type="region of interest" description="Disordered" evidence="5">
    <location>
        <begin position="170"/>
        <end position="256"/>
    </location>
</feature>
<evidence type="ECO:0000256" key="1">
    <source>
        <dbReference type="ARBA" id="ARBA00023125"/>
    </source>
</evidence>
<feature type="domain" description="HMG box" evidence="6">
    <location>
        <begin position="417"/>
        <end position="485"/>
    </location>
</feature>
<dbReference type="OrthoDB" id="1919336at2759"/>
<dbReference type="InterPro" id="IPR009071">
    <property type="entry name" value="HMG_box_dom"/>
</dbReference>
<feature type="compositionally biased region" description="Basic and acidic residues" evidence="5">
    <location>
        <begin position="522"/>
        <end position="555"/>
    </location>
</feature>
<feature type="domain" description="HMG box" evidence="6">
    <location>
        <begin position="103"/>
        <end position="171"/>
    </location>
</feature>
<dbReference type="PANTHER" id="PTHR46040:SF3">
    <property type="entry name" value="HIGH MOBILITY GROUP PROTEIN 2"/>
    <property type="match status" value="1"/>
</dbReference>
<dbReference type="GO" id="GO:0003677">
    <property type="term" value="F:DNA binding"/>
    <property type="evidence" value="ECO:0007669"/>
    <property type="project" value="UniProtKB-UniRule"/>
</dbReference>
<keyword evidence="4" id="KW-0175">Coiled coil</keyword>
<evidence type="ECO:0000256" key="2">
    <source>
        <dbReference type="ARBA" id="ARBA00023242"/>
    </source>
</evidence>
<evidence type="ECO:0000313" key="8">
    <source>
        <dbReference type="Proteomes" id="UP000604046"/>
    </source>
</evidence>
<accession>A0A812P8Z7</accession>
<feature type="DNA-binding region" description="HMG box" evidence="3">
    <location>
        <begin position="7"/>
        <end position="76"/>
    </location>
</feature>
<evidence type="ECO:0000256" key="4">
    <source>
        <dbReference type="SAM" id="Coils"/>
    </source>
</evidence>
<dbReference type="EMBL" id="CAJNDS010002112">
    <property type="protein sequence ID" value="CAE7333824.1"/>
    <property type="molecule type" value="Genomic_DNA"/>
</dbReference>
<keyword evidence="2 3" id="KW-0539">Nucleus</keyword>
<evidence type="ECO:0000259" key="6">
    <source>
        <dbReference type="PROSITE" id="PS50118"/>
    </source>
</evidence>
<reference evidence="7" key="1">
    <citation type="submission" date="2021-02" db="EMBL/GenBank/DDBJ databases">
        <authorList>
            <person name="Dougan E. K."/>
            <person name="Rhodes N."/>
            <person name="Thang M."/>
            <person name="Chan C."/>
        </authorList>
    </citation>
    <scope>NUCLEOTIDE SEQUENCE</scope>
</reference>
<feature type="region of interest" description="Disordered" evidence="5">
    <location>
        <begin position="81"/>
        <end position="107"/>
    </location>
</feature>
<dbReference type="PROSITE" id="PS50118">
    <property type="entry name" value="HMG_BOX_2"/>
    <property type="match status" value="4"/>
</dbReference>
<feature type="compositionally biased region" description="Basic residues" evidence="5">
    <location>
        <begin position="84"/>
        <end position="97"/>
    </location>
</feature>
<feature type="DNA-binding region" description="HMG box" evidence="3">
    <location>
        <begin position="103"/>
        <end position="171"/>
    </location>
</feature>
<evidence type="ECO:0000256" key="5">
    <source>
        <dbReference type="SAM" id="MobiDB-lite"/>
    </source>
</evidence>
<organism evidence="7 8">
    <name type="scientific">Symbiodinium natans</name>
    <dbReference type="NCBI Taxonomy" id="878477"/>
    <lineage>
        <taxon>Eukaryota</taxon>
        <taxon>Sar</taxon>
        <taxon>Alveolata</taxon>
        <taxon>Dinophyceae</taxon>
        <taxon>Suessiales</taxon>
        <taxon>Symbiodiniaceae</taxon>
        <taxon>Symbiodinium</taxon>
    </lineage>
</organism>
<feature type="domain" description="HMG box" evidence="6">
    <location>
        <begin position="7"/>
        <end position="76"/>
    </location>
</feature>
<feature type="coiled-coil region" evidence="4">
    <location>
        <begin position="456"/>
        <end position="483"/>
    </location>
</feature>
<dbReference type="GO" id="GO:0005634">
    <property type="term" value="C:nucleus"/>
    <property type="evidence" value="ECO:0007669"/>
    <property type="project" value="UniProtKB-UniRule"/>
</dbReference>
<dbReference type="InterPro" id="IPR036910">
    <property type="entry name" value="HMG_box_dom_sf"/>
</dbReference>
<keyword evidence="1 3" id="KW-0238">DNA-binding</keyword>
<feature type="compositionally biased region" description="Basic residues" evidence="5">
    <location>
        <begin position="233"/>
        <end position="243"/>
    </location>
</feature>
<feature type="compositionally biased region" description="Basic and acidic residues" evidence="5">
    <location>
        <begin position="197"/>
        <end position="232"/>
    </location>
</feature>
<dbReference type="PANTHER" id="PTHR46040">
    <property type="entry name" value="HIGH MOBILITY GROUP PROTEIN 2"/>
    <property type="match status" value="1"/>
</dbReference>
<feature type="domain" description="HMG box" evidence="6">
    <location>
        <begin position="321"/>
        <end position="390"/>
    </location>
</feature>
<evidence type="ECO:0000313" key="7">
    <source>
        <dbReference type="EMBL" id="CAE7333824.1"/>
    </source>
</evidence>
<dbReference type="InterPro" id="IPR051965">
    <property type="entry name" value="ChromReg_NeuronalGeneExpr"/>
</dbReference>
<feature type="compositionally biased region" description="Basic residues" evidence="5">
    <location>
        <begin position="556"/>
        <end position="566"/>
    </location>
</feature>
<dbReference type="SMART" id="SM00398">
    <property type="entry name" value="HMG"/>
    <property type="match status" value="4"/>
</dbReference>
<feature type="DNA-binding region" description="HMG box" evidence="3">
    <location>
        <begin position="417"/>
        <end position="485"/>
    </location>
</feature>
<dbReference type="GO" id="GO:0010468">
    <property type="term" value="P:regulation of gene expression"/>
    <property type="evidence" value="ECO:0007669"/>
    <property type="project" value="TreeGrafter"/>
</dbReference>
<feature type="DNA-binding region" description="HMG box" evidence="3">
    <location>
        <begin position="321"/>
        <end position="390"/>
    </location>
</feature>
<dbReference type="SUPFAM" id="SSF47095">
    <property type="entry name" value="HMG-box"/>
    <property type="match status" value="4"/>
</dbReference>
<dbReference type="Proteomes" id="UP000604046">
    <property type="component" value="Unassembled WGS sequence"/>
</dbReference>
<feature type="coiled-coil region" evidence="4">
    <location>
        <begin position="142"/>
        <end position="169"/>
    </location>
</feature>
<proteinExistence type="predicted"/>
<gene>
    <name evidence="7" type="primary">SSRP1</name>
    <name evidence="7" type="ORF">SNAT2548_LOCUS17460</name>
</gene>
<evidence type="ECO:0000256" key="3">
    <source>
        <dbReference type="PROSITE-ProRule" id="PRU00267"/>
    </source>
</evidence>
<name>A0A812P8Z7_9DINO</name>